<dbReference type="InterPro" id="IPR001971">
    <property type="entry name" value="Ribosomal_uS11"/>
</dbReference>
<dbReference type="EMBL" id="KJ708772">
    <property type="protein sequence ID" value="AIB08414.1"/>
    <property type="molecule type" value="Genomic_DNA"/>
</dbReference>
<protein>
    <submittedName>
        <fullName evidence="4 5">Ribosomal protein S11</fullName>
    </submittedName>
</protein>
<evidence type="ECO:0000256" key="2">
    <source>
        <dbReference type="ARBA" id="ARBA00022980"/>
    </source>
</evidence>
<accession>A0A059SV17</accession>
<dbReference type="EMBL" id="KJ708767">
    <property type="protein sequence ID" value="AIB08272.1"/>
    <property type="molecule type" value="Genomic_DNA"/>
</dbReference>
<comment type="similarity">
    <text evidence="1">Belongs to the universal ribosomal protein uS11 family.</text>
</comment>
<keyword evidence="2 5" id="KW-0689">Ribosomal protein</keyword>
<gene>
    <name evidence="5" type="primary">rps11</name>
</gene>
<dbReference type="EMBL" id="KJ708770">
    <property type="protein sequence ID" value="AIB08356.1"/>
    <property type="molecule type" value="Genomic_DNA"/>
</dbReference>
<dbReference type="HAMAP" id="MF_01310">
    <property type="entry name" value="Ribosomal_uS11"/>
    <property type="match status" value="1"/>
</dbReference>
<sequence>MQNQRHIGILFLSFSSNNIHFLLTDCTGQIKAWTTARKSRSKGMKKSLSFSSFELVNFLENKIKVLNYTFLHVRIKGWGKHKKSVFKTLKQSRLKFLSIIDDTTCPHNGCRIPRKRKL</sequence>
<keyword evidence="5" id="KW-0496">Mitochondrion</keyword>
<dbReference type="EMBL" id="KJ708766">
    <property type="protein sequence ID" value="AIB08245.1"/>
    <property type="molecule type" value="Genomic_DNA"/>
</dbReference>
<organism evidence="5">
    <name type="scientific">Pyropia perforata</name>
    <name type="common">Red alga</name>
    <name type="synonym">Porphyra perforata</name>
    <dbReference type="NCBI Taxonomy" id="182771"/>
    <lineage>
        <taxon>Eukaryota</taxon>
        <taxon>Rhodophyta</taxon>
        <taxon>Bangiophyceae</taxon>
        <taxon>Bangiales</taxon>
        <taxon>Bangiaceae</taxon>
        <taxon>Pyropia</taxon>
    </lineage>
</organism>
<name>A0A060D4C8_PYRPE</name>
<dbReference type="GO" id="GO:0005840">
    <property type="term" value="C:ribosome"/>
    <property type="evidence" value="ECO:0007669"/>
    <property type="project" value="UniProtKB-KW"/>
</dbReference>
<dbReference type="AlphaFoldDB" id="A0A060D4C8"/>
<reference evidence="4" key="2">
    <citation type="submission" date="2017-09" db="EMBL/GenBank/DDBJ databases">
        <authorList>
            <person name="Ehlers B."/>
            <person name="Leendertz F.H."/>
        </authorList>
    </citation>
    <scope>NUCLEOTIDE SEQUENCE</scope>
</reference>
<evidence type="ECO:0000313" key="5">
    <source>
        <dbReference type="EMBL" id="AIB08414.1"/>
    </source>
</evidence>
<dbReference type="EMBL" id="KJ708768">
    <property type="protein sequence ID" value="AIB08301.1"/>
    <property type="molecule type" value="Genomic_DNA"/>
</dbReference>
<evidence type="ECO:0000256" key="3">
    <source>
        <dbReference type="ARBA" id="ARBA00023274"/>
    </source>
</evidence>
<evidence type="ECO:0000256" key="1">
    <source>
        <dbReference type="ARBA" id="ARBA00006194"/>
    </source>
</evidence>
<dbReference type="Pfam" id="PF00411">
    <property type="entry name" value="Ribosomal_S11"/>
    <property type="match status" value="1"/>
</dbReference>
<dbReference type="PIRSF" id="PIRSF002131">
    <property type="entry name" value="Ribosomal_S11"/>
    <property type="match status" value="1"/>
</dbReference>
<dbReference type="EMBL" id="KJ708769">
    <property type="protein sequence ID" value="AIB08328.1"/>
    <property type="molecule type" value="Genomic_DNA"/>
</dbReference>
<dbReference type="Gene3D" id="3.30.420.80">
    <property type="entry name" value="Ribosomal protein S11"/>
    <property type="match status" value="1"/>
</dbReference>
<accession>A0A060D4C8</accession>
<dbReference type="InterPro" id="IPR036967">
    <property type="entry name" value="Ribosomal_uS11_sf"/>
</dbReference>
<evidence type="ECO:0000313" key="4">
    <source>
        <dbReference type="EMBL" id="AHB35411.1"/>
    </source>
</evidence>
<geneLocation type="mitochondrion" evidence="5"/>
<proteinExistence type="inferred from homology"/>
<dbReference type="PANTHER" id="PTHR11759">
    <property type="entry name" value="40S RIBOSOMAL PROTEIN S14/30S RIBOSOMAL PROTEIN S11"/>
    <property type="match status" value="1"/>
</dbReference>
<reference evidence="5" key="1">
    <citation type="journal article" date="2014" name="Sci. Rep.">
        <title>Minimally destructive sampling of type specimens of Pyropia (Bangiales, Rhodophyta) recovers complete plastid and mitochondrial genomes.</title>
        <authorList>
            <person name="Hughey J.R."/>
            <person name="Gabrielson P.W."/>
            <person name="Rohmer L."/>
            <person name="Tortolani J."/>
            <person name="Silva M."/>
            <person name="Miller K.A."/>
            <person name="Young J.D."/>
            <person name="Martell C."/>
            <person name="Ruediger E."/>
        </authorList>
    </citation>
    <scope>NUCLEOTIDE SEQUENCE</scope>
</reference>
<dbReference type="GO" id="GO:0003735">
    <property type="term" value="F:structural constituent of ribosome"/>
    <property type="evidence" value="ECO:0007669"/>
    <property type="project" value="InterPro"/>
</dbReference>
<dbReference type="EMBL" id="KF515974">
    <property type="protein sequence ID" value="AHB35411.1"/>
    <property type="molecule type" value="Genomic_DNA"/>
</dbReference>
<dbReference type="GO" id="GO:1990904">
    <property type="term" value="C:ribonucleoprotein complex"/>
    <property type="evidence" value="ECO:0007669"/>
    <property type="project" value="UniProtKB-KW"/>
</dbReference>
<keyword evidence="3" id="KW-0687">Ribonucleoprotein</keyword>
<dbReference type="SUPFAM" id="SSF53137">
    <property type="entry name" value="Translational machinery components"/>
    <property type="match status" value="1"/>
</dbReference>
<dbReference type="GO" id="GO:0006412">
    <property type="term" value="P:translation"/>
    <property type="evidence" value="ECO:0007669"/>
    <property type="project" value="InterPro"/>
</dbReference>